<keyword evidence="3" id="KW-1185">Reference proteome</keyword>
<reference evidence="2 3" key="1">
    <citation type="journal article" date="2018" name="Plant J.">
        <title>Genome sequences of Chlorella sorokiniana UTEX 1602 and Micractinium conductrix SAG 241.80: implications to maltose excretion by a green alga.</title>
        <authorList>
            <person name="Arriola M.B."/>
            <person name="Velmurugan N."/>
            <person name="Zhang Y."/>
            <person name="Plunkett M.H."/>
            <person name="Hondzo H."/>
            <person name="Barney B.M."/>
        </authorList>
    </citation>
    <scope>NUCLEOTIDE SEQUENCE [LARGE SCALE GENOMIC DNA]</scope>
    <source>
        <strain evidence="3">UTEX 1602</strain>
    </source>
</reference>
<dbReference type="EMBL" id="LHPG02000010">
    <property type="protein sequence ID" value="PRW51090.1"/>
    <property type="molecule type" value="Genomic_DNA"/>
</dbReference>
<organism evidence="2 3">
    <name type="scientific">Chlorella sorokiniana</name>
    <name type="common">Freshwater green alga</name>
    <dbReference type="NCBI Taxonomy" id="3076"/>
    <lineage>
        <taxon>Eukaryota</taxon>
        <taxon>Viridiplantae</taxon>
        <taxon>Chlorophyta</taxon>
        <taxon>core chlorophytes</taxon>
        <taxon>Trebouxiophyceae</taxon>
        <taxon>Chlorellales</taxon>
        <taxon>Chlorellaceae</taxon>
        <taxon>Chlorella clade</taxon>
        <taxon>Chlorella</taxon>
    </lineage>
</organism>
<comment type="caution">
    <text evidence="2">The sequence shown here is derived from an EMBL/GenBank/DDBJ whole genome shotgun (WGS) entry which is preliminary data.</text>
</comment>
<evidence type="ECO:0000313" key="3">
    <source>
        <dbReference type="Proteomes" id="UP000239899"/>
    </source>
</evidence>
<evidence type="ECO:0000313" key="2">
    <source>
        <dbReference type="EMBL" id="PRW51090.1"/>
    </source>
</evidence>
<dbReference type="AlphaFoldDB" id="A0A2P6TP28"/>
<evidence type="ECO:0000256" key="1">
    <source>
        <dbReference type="SAM" id="MobiDB-lite"/>
    </source>
</evidence>
<gene>
    <name evidence="2" type="ORF">C2E21_5474</name>
</gene>
<dbReference type="Proteomes" id="UP000239899">
    <property type="component" value="Unassembled WGS sequence"/>
</dbReference>
<name>A0A2P6TP28_CHLSO</name>
<accession>A0A2P6TP28</accession>
<sequence>MRLLVQCEGYKLNGERCRYHGMADVSDGMFCKHHQGQSDWRLYRATCLCASCSASVAYYFTERSVRFYCQWHKNMAPQQYEDSDTQEEESEEESESEEEEGGWGAYQQEAAPPLRQRPRQITTYGNAYGSGSYSGAADIQRFSNMQIRGGAYDSDSDDSNGGGRGGGGGGNIYARNVQINNHYHYHHHERREDCTI</sequence>
<feature type="region of interest" description="Disordered" evidence="1">
    <location>
        <begin position="78"/>
        <end position="118"/>
    </location>
</feature>
<dbReference type="GO" id="GO:0016301">
    <property type="term" value="F:kinase activity"/>
    <property type="evidence" value="ECO:0007669"/>
    <property type="project" value="UniProtKB-KW"/>
</dbReference>
<feature type="compositionally biased region" description="Gly residues" evidence="1">
    <location>
        <begin position="160"/>
        <end position="171"/>
    </location>
</feature>
<proteinExistence type="predicted"/>
<feature type="region of interest" description="Disordered" evidence="1">
    <location>
        <begin position="148"/>
        <end position="172"/>
    </location>
</feature>
<feature type="compositionally biased region" description="Acidic residues" evidence="1">
    <location>
        <begin position="81"/>
        <end position="101"/>
    </location>
</feature>
<protein>
    <submittedName>
        <fullName evidence="2">Tyrosine-kinase BAZ1B-like isoform X2</fullName>
    </submittedName>
</protein>